<dbReference type="Pfam" id="PF00249">
    <property type="entry name" value="Myb_DNA-binding"/>
    <property type="match status" value="1"/>
</dbReference>
<feature type="region of interest" description="Disordered" evidence="5">
    <location>
        <begin position="580"/>
        <end position="683"/>
    </location>
</feature>
<dbReference type="AlphaFoldDB" id="A0AAW1RNY1"/>
<feature type="domain" description="HTH myb-type" evidence="6">
    <location>
        <begin position="522"/>
        <end position="579"/>
    </location>
</feature>
<proteinExistence type="inferred from homology"/>
<feature type="compositionally biased region" description="Polar residues" evidence="5">
    <location>
        <begin position="835"/>
        <end position="849"/>
    </location>
</feature>
<dbReference type="EMBL" id="JALJOS010000008">
    <property type="protein sequence ID" value="KAK9835537.1"/>
    <property type="molecule type" value="Genomic_DNA"/>
</dbReference>
<dbReference type="NCBIfam" id="TIGR01557">
    <property type="entry name" value="myb_SHAQKYF"/>
    <property type="match status" value="1"/>
</dbReference>
<dbReference type="InterPro" id="IPR017930">
    <property type="entry name" value="Myb_dom"/>
</dbReference>
<keyword evidence="8" id="KW-1185">Reference proteome</keyword>
<dbReference type="Gene3D" id="1.10.10.60">
    <property type="entry name" value="Homeodomain-like"/>
    <property type="match status" value="1"/>
</dbReference>
<dbReference type="InterPro" id="IPR006447">
    <property type="entry name" value="Myb_dom_plants"/>
</dbReference>
<comment type="similarity">
    <text evidence="1">Belongs to the AB hydrolase superfamily. AB hydrolase 4 family.</text>
</comment>
<feature type="compositionally biased region" description="Basic residues" evidence="5">
    <location>
        <begin position="593"/>
        <end position="609"/>
    </location>
</feature>
<feature type="compositionally biased region" description="Polar residues" evidence="5">
    <location>
        <begin position="415"/>
        <end position="436"/>
    </location>
</feature>
<evidence type="ECO:0000256" key="4">
    <source>
        <dbReference type="ARBA" id="ARBA00023242"/>
    </source>
</evidence>
<evidence type="ECO:0000256" key="5">
    <source>
        <dbReference type="SAM" id="MobiDB-lite"/>
    </source>
</evidence>
<evidence type="ECO:0000256" key="3">
    <source>
        <dbReference type="ARBA" id="ARBA00023163"/>
    </source>
</evidence>
<dbReference type="InterPro" id="IPR000073">
    <property type="entry name" value="AB_hydrolase_1"/>
</dbReference>
<evidence type="ECO:0000259" key="6">
    <source>
        <dbReference type="PROSITE" id="PS51294"/>
    </source>
</evidence>
<keyword evidence="4" id="KW-0539">Nucleus</keyword>
<dbReference type="Gene3D" id="3.40.50.1820">
    <property type="entry name" value="alpha/beta hydrolase"/>
    <property type="match status" value="1"/>
</dbReference>
<dbReference type="SUPFAM" id="SSF53474">
    <property type="entry name" value="alpha/beta-Hydrolases"/>
    <property type="match status" value="1"/>
</dbReference>
<feature type="compositionally biased region" description="Low complexity" evidence="5">
    <location>
        <begin position="468"/>
        <end position="482"/>
    </location>
</feature>
<feature type="compositionally biased region" description="Low complexity" evidence="5">
    <location>
        <begin position="960"/>
        <end position="985"/>
    </location>
</feature>
<feature type="region of interest" description="Disordered" evidence="5">
    <location>
        <begin position="415"/>
        <end position="442"/>
    </location>
</feature>
<dbReference type="Pfam" id="PF00561">
    <property type="entry name" value="Abhydrolase_1"/>
    <property type="match status" value="1"/>
</dbReference>
<dbReference type="InterPro" id="IPR025756">
    <property type="entry name" value="Myb_CC_LHEQLE"/>
</dbReference>
<protein>
    <recommendedName>
        <fullName evidence="6">HTH myb-type domain-containing protein</fullName>
    </recommendedName>
</protein>
<dbReference type="InterPro" id="IPR009057">
    <property type="entry name" value="Homeodomain-like_sf"/>
</dbReference>
<dbReference type="GO" id="GO:0003677">
    <property type="term" value="F:DNA binding"/>
    <property type="evidence" value="ECO:0007669"/>
    <property type="project" value="InterPro"/>
</dbReference>
<feature type="compositionally biased region" description="Polar residues" evidence="5">
    <location>
        <begin position="946"/>
        <end position="959"/>
    </location>
</feature>
<dbReference type="InterPro" id="IPR029058">
    <property type="entry name" value="AB_hydrolase_fold"/>
</dbReference>
<dbReference type="PROSITE" id="PS51294">
    <property type="entry name" value="HTH_MYB"/>
    <property type="match status" value="1"/>
</dbReference>
<name>A0AAW1RNY1_9CHLO</name>
<accession>A0AAW1RNY1</accession>
<feature type="compositionally biased region" description="Low complexity" evidence="5">
    <location>
        <begin position="913"/>
        <end position="924"/>
    </location>
</feature>
<keyword evidence="2" id="KW-0805">Transcription regulation</keyword>
<comment type="caution">
    <text evidence="7">The sequence shown here is derived from an EMBL/GenBank/DDBJ whole genome shotgun (WGS) entry which is preliminary data.</text>
</comment>
<dbReference type="PANTHER" id="PTHR10794">
    <property type="entry name" value="ABHYDROLASE DOMAIN-CONTAINING PROTEIN"/>
    <property type="match status" value="1"/>
</dbReference>
<feature type="region of interest" description="Disordered" evidence="5">
    <location>
        <begin position="468"/>
        <end position="496"/>
    </location>
</feature>
<evidence type="ECO:0000313" key="8">
    <source>
        <dbReference type="Proteomes" id="UP001438707"/>
    </source>
</evidence>
<dbReference type="InterPro" id="IPR001005">
    <property type="entry name" value="SANT/Myb"/>
</dbReference>
<organism evidence="7 8">
    <name type="scientific">Apatococcus lobatus</name>
    <dbReference type="NCBI Taxonomy" id="904363"/>
    <lineage>
        <taxon>Eukaryota</taxon>
        <taxon>Viridiplantae</taxon>
        <taxon>Chlorophyta</taxon>
        <taxon>core chlorophytes</taxon>
        <taxon>Trebouxiophyceae</taxon>
        <taxon>Chlorellales</taxon>
        <taxon>Chlorellaceae</taxon>
        <taxon>Apatococcus</taxon>
    </lineage>
</organism>
<reference evidence="7 8" key="1">
    <citation type="journal article" date="2024" name="Nat. Commun.">
        <title>Phylogenomics reveals the evolutionary origins of lichenization in chlorophyte algae.</title>
        <authorList>
            <person name="Puginier C."/>
            <person name="Libourel C."/>
            <person name="Otte J."/>
            <person name="Skaloud P."/>
            <person name="Haon M."/>
            <person name="Grisel S."/>
            <person name="Petersen M."/>
            <person name="Berrin J.G."/>
            <person name="Delaux P.M."/>
            <person name="Dal Grande F."/>
            <person name="Keller J."/>
        </authorList>
    </citation>
    <scope>NUCLEOTIDE SEQUENCE [LARGE SCALE GENOMIC DNA]</scope>
    <source>
        <strain evidence="7 8">SAG 2145</strain>
    </source>
</reference>
<dbReference type="PANTHER" id="PTHR10794:SF84">
    <property type="entry name" value="ESTERASE_LIPASE_THIOESTERASE FAMILY PROTEIN"/>
    <property type="match status" value="1"/>
</dbReference>
<evidence type="ECO:0000313" key="7">
    <source>
        <dbReference type="EMBL" id="KAK9835537.1"/>
    </source>
</evidence>
<dbReference type="Pfam" id="PF14379">
    <property type="entry name" value="Myb_CC_LHEQLE"/>
    <property type="match status" value="1"/>
</dbReference>
<gene>
    <name evidence="7" type="ORF">WJX74_002628</name>
</gene>
<dbReference type="GO" id="GO:0034338">
    <property type="term" value="F:short-chain carboxylesterase activity"/>
    <property type="evidence" value="ECO:0007669"/>
    <property type="project" value="TreeGrafter"/>
</dbReference>
<dbReference type="FunFam" id="1.10.10.60:FF:000002">
    <property type="entry name" value="Myb family transcription factor"/>
    <property type="match status" value="1"/>
</dbReference>
<dbReference type="Proteomes" id="UP001438707">
    <property type="component" value="Unassembled WGS sequence"/>
</dbReference>
<keyword evidence="3" id="KW-0804">Transcription</keyword>
<dbReference type="InterPro" id="IPR050960">
    <property type="entry name" value="AB_hydrolase_4_sf"/>
</dbReference>
<feature type="region of interest" description="Disordered" evidence="5">
    <location>
        <begin position="829"/>
        <end position="860"/>
    </location>
</feature>
<evidence type="ECO:0000256" key="2">
    <source>
        <dbReference type="ARBA" id="ARBA00023015"/>
    </source>
</evidence>
<evidence type="ECO:0000256" key="1">
    <source>
        <dbReference type="ARBA" id="ARBA00010884"/>
    </source>
</evidence>
<sequence length="1016" mass="109871">MLIQWSVAGPVLGLTIAAFVLGRAWNAQPFVHVGSQQAQQRAFAKSLLLNGRYKVRRLLSSGHLETIFAALLRKPALVQYRRTTLTGPDGGTTALDAPDTPELSAEAPVVVLLPGLASSSRDTYVQHLAATCAKAGFRTIVLNGRGCGSRLSTPQTFSASFTGDVRQLMGELREQYPQARLYGVGWSLGANILLRYLGEEGSKAPLAGAVSLCNPFDLVESDRQIRTGFNRIYERALATGLRRIYNKNAAVFRESGRTFKHKQAAQATTIQAWDDAIQTVSYGWKDVDAYYANSGSADSVAAIRVPTLCIQAKTDPIAPARCIPRKAIQANPFFSLVITPAGGHLGWVSGPTGKLHKRFRAAKGPCLGAVSACWLKVTMQPQLPPTAFGDDWFAQGFDHTQQQLQAGNFLQAVTGSHSETNGSLPHSQPIQPSSGGLPSDLTELGGDLLEFGVGDLGGLPMSFLEQPMEQPAAQQPAASAQECEADSDEGGQGDPQLLESSMYIMNDSEPEGITAAQTAAQKARLRWTPELHSRFVTSVSSLGGPERATPKGILKLMAVEGLTIYHIKSHLQKYRLNIRLPEDDPPRTSSHGLSKRRSSRSSRRRRRMRKERETSLEADSPLASDNEGGDTRLDDNLSADLDQLEGMSHHSQERSLGPASPDFKEEPAMPSDFHPSPREVNPAQQKDLEEALVLQMEMQRKLHEQLESQRQLQLSLEAHGRYISTLIERQGLRGKLSEISGGAAGLNPLAALSALGVSMPMAPHPMGLASPHSPHHSLQGLSGDQMTHLSMQHLQGMGATSHEDQHLAGPRLSDPHLCDPRMSGGSLGAMGMSSPNLQFPPVSSCSSQGEQRHSPGLLLPEMHSGGLTTWGCEPPEAASLFSDALLSRELHDGLGTLSGSLGSLGQLQLSNHLEPQPQQPQQQQLGHARLQGGVRPHQMAHPSALMSPQQGHQSPLMSSQQGHQQLHQQPQQQQQMFGFQGQLVQHAGSQRPGALRSHQHALDSHLPSDMSWADSF</sequence>
<feature type="region of interest" description="Disordered" evidence="5">
    <location>
        <begin position="913"/>
        <end position="1016"/>
    </location>
</feature>
<dbReference type="SUPFAM" id="SSF46689">
    <property type="entry name" value="Homeodomain-like"/>
    <property type="match status" value="1"/>
</dbReference>
<dbReference type="GO" id="GO:0047372">
    <property type="term" value="F:monoacylglycerol lipase activity"/>
    <property type="evidence" value="ECO:0007669"/>
    <property type="project" value="TreeGrafter"/>
</dbReference>